<gene>
    <name evidence="2" type="ORF">BaRGS_00000740</name>
</gene>
<evidence type="ECO:0000313" key="3">
    <source>
        <dbReference type="Proteomes" id="UP001519460"/>
    </source>
</evidence>
<evidence type="ECO:0000256" key="1">
    <source>
        <dbReference type="SAM" id="MobiDB-lite"/>
    </source>
</evidence>
<accession>A0ABD0M7S8</accession>
<name>A0ABD0M7S8_9CAEN</name>
<protein>
    <submittedName>
        <fullName evidence="2">Uncharacterized protein</fullName>
    </submittedName>
</protein>
<sequence length="91" mass="10353">IKEARRGIEDKGVSLSIQSESWTRERSKAWDRGQGRVVVNTVRVLDKGEKPGVGSKTRTCGCPQGRRCRNDGTEFTHSNTRCHGKKEQRRR</sequence>
<comment type="caution">
    <text evidence="2">The sequence shown here is derived from an EMBL/GenBank/DDBJ whole genome shotgun (WGS) entry which is preliminary data.</text>
</comment>
<feature type="region of interest" description="Disordered" evidence="1">
    <location>
        <begin position="71"/>
        <end position="91"/>
    </location>
</feature>
<evidence type="ECO:0000313" key="2">
    <source>
        <dbReference type="EMBL" id="KAK7507775.1"/>
    </source>
</evidence>
<proteinExistence type="predicted"/>
<organism evidence="2 3">
    <name type="scientific">Batillaria attramentaria</name>
    <dbReference type="NCBI Taxonomy" id="370345"/>
    <lineage>
        <taxon>Eukaryota</taxon>
        <taxon>Metazoa</taxon>
        <taxon>Spiralia</taxon>
        <taxon>Lophotrochozoa</taxon>
        <taxon>Mollusca</taxon>
        <taxon>Gastropoda</taxon>
        <taxon>Caenogastropoda</taxon>
        <taxon>Sorbeoconcha</taxon>
        <taxon>Cerithioidea</taxon>
        <taxon>Batillariidae</taxon>
        <taxon>Batillaria</taxon>
    </lineage>
</organism>
<dbReference type="EMBL" id="JACVVK020000003">
    <property type="protein sequence ID" value="KAK7507775.1"/>
    <property type="molecule type" value="Genomic_DNA"/>
</dbReference>
<feature type="non-terminal residue" evidence="2">
    <location>
        <position position="1"/>
    </location>
</feature>
<keyword evidence="3" id="KW-1185">Reference proteome</keyword>
<reference evidence="2 3" key="1">
    <citation type="journal article" date="2023" name="Sci. Data">
        <title>Genome assembly of the Korean intertidal mud-creeper Batillaria attramentaria.</title>
        <authorList>
            <person name="Patra A.K."/>
            <person name="Ho P.T."/>
            <person name="Jun S."/>
            <person name="Lee S.J."/>
            <person name="Kim Y."/>
            <person name="Won Y.J."/>
        </authorList>
    </citation>
    <scope>NUCLEOTIDE SEQUENCE [LARGE SCALE GENOMIC DNA]</scope>
    <source>
        <strain evidence="2">Wonlab-2016</strain>
    </source>
</reference>
<dbReference type="AlphaFoldDB" id="A0ABD0M7S8"/>
<dbReference type="Proteomes" id="UP001519460">
    <property type="component" value="Unassembled WGS sequence"/>
</dbReference>
<feature type="compositionally biased region" description="Basic residues" evidence="1">
    <location>
        <begin position="80"/>
        <end position="91"/>
    </location>
</feature>